<comment type="caution">
    <text evidence="2">The sequence shown here is derived from an EMBL/GenBank/DDBJ whole genome shotgun (WGS) entry which is preliminary data.</text>
</comment>
<protein>
    <submittedName>
        <fullName evidence="2">Uncharacterized protein</fullName>
    </submittedName>
</protein>
<feature type="region of interest" description="Disordered" evidence="1">
    <location>
        <begin position="1"/>
        <end position="54"/>
    </location>
</feature>
<feature type="compositionally biased region" description="Low complexity" evidence="1">
    <location>
        <begin position="15"/>
        <end position="24"/>
    </location>
</feature>
<gene>
    <name evidence="2" type="ORF">JTE90_001822</name>
</gene>
<dbReference type="EMBL" id="JAFNEN010004318">
    <property type="protein sequence ID" value="KAG8171186.1"/>
    <property type="molecule type" value="Genomic_DNA"/>
</dbReference>
<proteinExistence type="predicted"/>
<reference evidence="2 3" key="1">
    <citation type="journal article" date="2022" name="Nat. Ecol. Evol.">
        <title>A masculinizing supergene underlies an exaggerated male reproductive morph in a spider.</title>
        <authorList>
            <person name="Hendrickx F."/>
            <person name="De Corte Z."/>
            <person name="Sonet G."/>
            <person name="Van Belleghem S.M."/>
            <person name="Kostlbacher S."/>
            <person name="Vangestel C."/>
        </authorList>
    </citation>
    <scope>NUCLEOTIDE SEQUENCE [LARGE SCALE GENOMIC DNA]</scope>
    <source>
        <strain evidence="2">W744_W776</strain>
    </source>
</reference>
<dbReference type="Proteomes" id="UP000827092">
    <property type="component" value="Unassembled WGS sequence"/>
</dbReference>
<evidence type="ECO:0000256" key="1">
    <source>
        <dbReference type="SAM" id="MobiDB-lite"/>
    </source>
</evidence>
<feature type="compositionally biased region" description="Basic residues" evidence="1">
    <location>
        <begin position="1"/>
        <end position="11"/>
    </location>
</feature>
<evidence type="ECO:0000313" key="3">
    <source>
        <dbReference type="Proteomes" id="UP000827092"/>
    </source>
</evidence>
<keyword evidence="3" id="KW-1185">Reference proteome</keyword>
<dbReference type="AlphaFoldDB" id="A0AAV6THN9"/>
<name>A0AAV6THN9_9ARAC</name>
<organism evidence="2 3">
    <name type="scientific">Oedothorax gibbosus</name>
    <dbReference type="NCBI Taxonomy" id="931172"/>
    <lineage>
        <taxon>Eukaryota</taxon>
        <taxon>Metazoa</taxon>
        <taxon>Ecdysozoa</taxon>
        <taxon>Arthropoda</taxon>
        <taxon>Chelicerata</taxon>
        <taxon>Arachnida</taxon>
        <taxon>Araneae</taxon>
        <taxon>Araneomorphae</taxon>
        <taxon>Entelegynae</taxon>
        <taxon>Araneoidea</taxon>
        <taxon>Linyphiidae</taxon>
        <taxon>Erigoninae</taxon>
        <taxon>Oedothorax</taxon>
    </lineage>
</organism>
<sequence>MGMLKFLKRRPPPSSEGENPSEPRISWGPGEAPFQPLNFLGKEPNPPASFKRGTIPPLFPVPSFHAGFSPFQKEDFSRGIEGKPPPASFGTDFSPVGAGDWEKYILANLKILNLGNSSETRLTGGPFKKFWKFAGNP</sequence>
<accession>A0AAV6THN9</accession>
<evidence type="ECO:0000313" key="2">
    <source>
        <dbReference type="EMBL" id="KAG8171186.1"/>
    </source>
</evidence>